<organism evidence="1 2">
    <name type="scientific">Parapedobacter koreensis</name>
    <dbReference type="NCBI Taxonomy" id="332977"/>
    <lineage>
        <taxon>Bacteria</taxon>
        <taxon>Pseudomonadati</taxon>
        <taxon>Bacteroidota</taxon>
        <taxon>Sphingobacteriia</taxon>
        <taxon>Sphingobacteriales</taxon>
        <taxon>Sphingobacteriaceae</taxon>
        <taxon>Parapedobacter</taxon>
    </lineage>
</organism>
<evidence type="ECO:0000313" key="2">
    <source>
        <dbReference type="Proteomes" id="UP000198916"/>
    </source>
</evidence>
<gene>
    <name evidence="1" type="ORF">SAMN05421740_109180</name>
</gene>
<sequence>MACLTISWAGSTRPAVAQQSVVPARQNDYALVIDSLLPAENGDIVGLTGGLSNVTTDTVKGRLEISVPSSIVILGNLSPNVTIAPKGKQFLPVKFQVGADAAAGRHTITIRWIGLDNSVLASAQTTLEIQPKRAVLLQALNPNELMHRQGDSLVIHLTLRNAGNQPEQVKVIVSMPDQYGGRRFAERQLKLMAADDTTVVFGYIIDRTMISLERFTVNVAGMYSDGELFGNASIYVQNASSHRQYKDPNRSANRSVYQPNRIVFMARNLFQDNQSWQLNGSGSYQLTRGKLDFSTFAYQWGGWGNRPVLNNTWINYEYKNKGITIGNIAENLETYVNGRGIKVYVADSLKSKYIEVGVVDRTFDLLGSDYRTDFGNGFTAYFRTRLGEGIPERKRYTGTAIYERLPAENSESILYMNSFDLVGQGLKDKIQLIADLGPAIIWPLYRSGGPVDTYQPALASGLQLNANIAGYTLNSVNYYSTGYYPGIRRGALQLNQRVSRRINRANAWIGYSLYRYTPKYFEVQPRYRTNVLVSRVEAGASFPLTDFLSLSVTPFHEFEKGAYAFGTLANTPLLYARSYRLNGTLNWRSRHYQHAAYLTMESGMMQSAWIEGYRWQMRANLSYNYAWFHANANIQRGNFSLIEAANNWYFGRSNAYRVGASAAVRKDLMRKRIQAEAGLSYYKDSFSGENWTGNGRVQYAVNNKTAFFLVGQVYRYSTAYYPGFFNTNFQLGIQQALPENRGREGQKRGNISIFVYYDNDTDGRYNEGDVPAQNVTVLINNTIFITGNNGRIAYDRVPYGAQHVSVPVQHGWYAPVTSLQLSARQVSATLALQQAGTVTGHVKYVFDERISYEANTVLGGFTITAKNTATGQTTRAVTDSQGNYVLFLPAGSYEFSMLDNKMPQYVSAELPVQQAEVKAGEINSGPLFILKVEEKKVEVKRFSSP</sequence>
<dbReference type="SUPFAM" id="SSF49452">
    <property type="entry name" value="Starch-binding domain-like"/>
    <property type="match status" value="1"/>
</dbReference>
<evidence type="ECO:0000313" key="1">
    <source>
        <dbReference type="EMBL" id="SEL75717.1"/>
    </source>
</evidence>
<dbReference type="Proteomes" id="UP000198916">
    <property type="component" value="Unassembled WGS sequence"/>
</dbReference>
<protein>
    <submittedName>
        <fullName evidence="1">Uncharacterized protein</fullName>
    </submittedName>
</protein>
<reference evidence="2" key="1">
    <citation type="submission" date="2016-10" db="EMBL/GenBank/DDBJ databases">
        <authorList>
            <person name="Varghese N."/>
            <person name="Submissions S."/>
        </authorList>
    </citation>
    <scope>NUCLEOTIDE SEQUENCE [LARGE SCALE GENOMIC DNA]</scope>
    <source>
        <strain evidence="2">Jip14</strain>
    </source>
</reference>
<proteinExistence type="predicted"/>
<dbReference type="EMBL" id="FNZR01000009">
    <property type="protein sequence ID" value="SEL75717.1"/>
    <property type="molecule type" value="Genomic_DNA"/>
</dbReference>
<name>A0A1H7SW32_9SPHI</name>
<dbReference type="STRING" id="332977.SAMN05421740_109180"/>
<dbReference type="OrthoDB" id="908824at2"/>
<keyword evidence="2" id="KW-1185">Reference proteome</keyword>
<dbReference type="GO" id="GO:0030246">
    <property type="term" value="F:carbohydrate binding"/>
    <property type="evidence" value="ECO:0007669"/>
    <property type="project" value="InterPro"/>
</dbReference>
<accession>A0A1H7SW32</accession>
<dbReference type="AlphaFoldDB" id="A0A1H7SW32"/>
<dbReference type="InterPro" id="IPR013784">
    <property type="entry name" value="Carb-bd-like_fold"/>
</dbReference>